<proteinExistence type="predicted"/>
<dbReference type="EMBL" id="FOHS01000003">
    <property type="protein sequence ID" value="SET76391.1"/>
    <property type="molecule type" value="Genomic_DNA"/>
</dbReference>
<keyword evidence="1" id="KW-0732">Signal</keyword>
<gene>
    <name evidence="2" type="ORF">SAMN04487998_2661</name>
</gene>
<evidence type="ECO:0000256" key="1">
    <source>
        <dbReference type="SAM" id="SignalP"/>
    </source>
</evidence>
<dbReference type="OrthoDB" id="1061180at2"/>
<evidence type="ECO:0008006" key="4">
    <source>
        <dbReference type="Google" id="ProtNLM"/>
    </source>
</evidence>
<evidence type="ECO:0000313" key="3">
    <source>
        <dbReference type="Proteomes" id="UP000198697"/>
    </source>
</evidence>
<evidence type="ECO:0000313" key="2">
    <source>
        <dbReference type="EMBL" id="SET76391.1"/>
    </source>
</evidence>
<dbReference type="RefSeq" id="WP_092772278.1">
    <property type="nucleotide sequence ID" value="NZ_FOHS01000003.1"/>
</dbReference>
<dbReference type="Proteomes" id="UP000198697">
    <property type="component" value="Unassembled WGS sequence"/>
</dbReference>
<feature type="chain" id="PRO_5011795364" description="SmpA / OmlA family protein" evidence="1">
    <location>
        <begin position="21"/>
        <end position="329"/>
    </location>
</feature>
<name>A0A1I0H146_9BACT</name>
<feature type="signal peptide" evidence="1">
    <location>
        <begin position="1"/>
        <end position="20"/>
    </location>
</feature>
<sequence>MLKTLLLSLTLLGFTVAAGAQSIDMKREFPQQKLLDWKPGMRFQMPVKEASIHAECQFRPLKGPTFKGTDLYGEQSDDKKLAGTSFTFVGLQPFQDKGHDNQRNGYEKVAVVFKAANGKQYAYIINNTMAEVKSRGNFVGAPCLVYTAEVEKARKLLLGRTAYVLKSYIGQASTRDDVQYLPKFVPVKFTKVEMGAGLAPVRLTFEYVGVNPRQVQEQDYILSGTNSQLTYMGGKPLDNTFEQSFSFTDPRSQNSQSKDSNWKAIQQGTLVKGMSTREVEQIMGKPRSRSESLEEEGRFTTWYYSRFQGKEWNLLFVNDKLEKYVNYEN</sequence>
<protein>
    <recommendedName>
        <fullName evidence="4">SmpA / OmlA family protein</fullName>
    </recommendedName>
</protein>
<dbReference type="AlphaFoldDB" id="A0A1I0H146"/>
<organism evidence="2 3">
    <name type="scientific">Hymenobacter actinosclerus</name>
    <dbReference type="NCBI Taxonomy" id="82805"/>
    <lineage>
        <taxon>Bacteria</taxon>
        <taxon>Pseudomonadati</taxon>
        <taxon>Bacteroidota</taxon>
        <taxon>Cytophagia</taxon>
        <taxon>Cytophagales</taxon>
        <taxon>Hymenobacteraceae</taxon>
        <taxon>Hymenobacter</taxon>
    </lineage>
</organism>
<keyword evidence="3" id="KW-1185">Reference proteome</keyword>
<accession>A0A1I0H146</accession>
<reference evidence="3" key="1">
    <citation type="submission" date="2016-10" db="EMBL/GenBank/DDBJ databases">
        <authorList>
            <person name="Varghese N."/>
            <person name="Submissions S."/>
        </authorList>
    </citation>
    <scope>NUCLEOTIDE SEQUENCE [LARGE SCALE GENOMIC DNA]</scope>
    <source>
        <strain evidence="3">DSM 15310</strain>
    </source>
</reference>